<dbReference type="HOGENOM" id="CLU_014749_0_0_14"/>
<dbReference type="eggNOG" id="COG4096">
    <property type="taxonomic scope" value="Bacteria"/>
</dbReference>
<proteinExistence type="predicted"/>
<dbReference type="InterPro" id="IPR014001">
    <property type="entry name" value="Helicase_ATP-bd"/>
</dbReference>
<name>Q8EVK5_MALP2</name>
<dbReference type="Proteomes" id="UP000002522">
    <property type="component" value="Chromosome"/>
</dbReference>
<dbReference type="SUPFAM" id="SSF52540">
    <property type="entry name" value="P-loop containing nucleoside triphosphate hydrolases"/>
    <property type="match status" value="1"/>
</dbReference>
<reference evidence="2 3" key="1">
    <citation type="journal article" date="2002" name="Nucleic Acids Res.">
        <title>The complete genomic sequence of Mycoplasma penetrans, an intracellular bacterial pathogen in humans.</title>
        <authorList>
            <person name="Sasaki Y."/>
            <person name="Ishikawa J."/>
            <person name="Yamashita A."/>
            <person name="Oshima K."/>
            <person name="Kenri T."/>
            <person name="Furuya K."/>
            <person name="Yoshino C."/>
            <person name="Horino A."/>
            <person name="Shiba T."/>
            <person name="Sasaki T."/>
            <person name="Hattori M."/>
        </authorList>
    </citation>
    <scope>NUCLEOTIDE SEQUENCE [LARGE SCALE GENOMIC DNA]</scope>
    <source>
        <strain evidence="2 3">HF-2</strain>
    </source>
</reference>
<dbReference type="InterPro" id="IPR018306">
    <property type="entry name" value="Phage_T5_Orf172_DNA-bd"/>
</dbReference>
<dbReference type="GO" id="GO:0005524">
    <property type="term" value="F:ATP binding"/>
    <property type="evidence" value="ECO:0007669"/>
    <property type="project" value="InterPro"/>
</dbReference>
<dbReference type="Gene3D" id="3.40.50.300">
    <property type="entry name" value="P-loop containing nucleotide triphosphate hydrolases"/>
    <property type="match status" value="2"/>
</dbReference>
<dbReference type="EMBL" id="BA000026">
    <property type="protein sequence ID" value="BAC44348.1"/>
    <property type="molecule type" value="Genomic_DNA"/>
</dbReference>
<dbReference type="KEGG" id="mpe:MYPE5580"/>
<gene>
    <name evidence="2" type="ordered locus">MYPE5580</name>
</gene>
<dbReference type="GO" id="GO:0003677">
    <property type="term" value="F:DNA binding"/>
    <property type="evidence" value="ECO:0007669"/>
    <property type="project" value="InterPro"/>
</dbReference>
<dbReference type="REBASE" id="6757">
    <property type="entry name" value="MpeORF5580P"/>
</dbReference>
<dbReference type="GO" id="GO:0016787">
    <property type="term" value="F:hydrolase activity"/>
    <property type="evidence" value="ECO:0007669"/>
    <property type="project" value="InterPro"/>
</dbReference>
<dbReference type="InterPro" id="IPR050742">
    <property type="entry name" value="Helicase_Restrict-Modif_Enz"/>
</dbReference>
<dbReference type="Pfam" id="PF04851">
    <property type="entry name" value="ResIII"/>
    <property type="match status" value="1"/>
</dbReference>
<accession>Q8EVK5</accession>
<organism evidence="2 3">
    <name type="scientific">Malacoplasma penetrans (strain HF-2)</name>
    <name type="common">Mycoplasma penetrans</name>
    <dbReference type="NCBI Taxonomy" id="272633"/>
    <lineage>
        <taxon>Bacteria</taxon>
        <taxon>Bacillati</taxon>
        <taxon>Mycoplasmatota</taxon>
        <taxon>Mycoplasmoidales</taxon>
        <taxon>Mycoplasmoidaceae</taxon>
        <taxon>Malacoplasma</taxon>
    </lineage>
</organism>
<evidence type="ECO:0000313" key="2">
    <source>
        <dbReference type="EMBL" id="BAC44348.1"/>
    </source>
</evidence>
<dbReference type="InterPro" id="IPR027417">
    <property type="entry name" value="P-loop_NTPase"/>
</dbReference>
<dbReference type="InterPro" id="IPR006935">
    <property type="entry name" value="Helicase/UvrB_N"/>
</dbReference>
<dbReference type="PANTHER" id="PTHR47396:SF1">
    <property type="entry name" value="ATP-DEPENDENT HELICASE IRC3-RELATED"/>
    <property type="match status" value="1"/>
</dbReference>
<dbReference type="AlphaFoldDB" id="Q8EVK5"/>
<dbReference type="InParanoid" id="Q8EVK5"/>
<dbReference type="STRING" id="272633.gene:10731675"/>
<dbReference type="SMART" id="SM00974">
    <property type="entry name" value="T5orf172"/>
    <property type="match status" value="1"/>
</dbReference>
<dbReference type="PROSITE" id="PS51192">
    <property type="entry name" value="HELICASE_ATP_BIND_1"/>
    <property type="match status" value="1"/>
</dbReference>
<evidence type="ECO:0000313" key="3">
    <source>
        <dbReference type="Proteomes" id="UP000002522"/>
    </source>
</evidence>
<feature type="domain" description="Helicase ATP-binding" evidence="1">
    <location>
        <begin position="142"/>
        <end position="331"/>
    </location>
</feature>
<dbReference type="GO" id="GO:0005829">
    <property type="term" value="C:cytosol"/>
    <property type="evidence" value="ECO:0007669"/>
    <property type="project" value="TreeGrafter"/>
</dbReference>
<evidence type="ECO:0000259" key="1">
    <source>
        <dbReference type="PROSITE" id="PS51192"/>
    </source>
</evidence>
<keyword evidence="3" id="KW-1185">Reference proteome</keyword>
<dbReference type="SMART" id="SM00487">
    <property type="entry name" value="DEXDc"/>
    <property type="match status" value="1"/>
</dbReference>
<protein>
    <recommendedName>
        <fullName evidence="1">Helicase ATP-binding domain-containing protein</fullName>
    </recommendedName>
</protein>
<dbReference type="RefSeq" id="WP_011077381.1">
    <property type="nucleotide sequence ID" value="NC_004432.1"/>
</dbReference>
<dbReference type="PANTHER" id="PTHR47396">
    <property type="entry name" value="TYPE I RESTRICTION ENZYME ECOKI R PROTEIN"/>
    <property type="match status" value="1"/>
</dbReference>
<sequence>MSNNYFQKQTNKIGKIYAYYDYRNNKEMKVGYTTRENPEDRIKEQFPVSAPVKKPFTMFFAKNAIRNDGTTFTDIEIHNALSRLGVQRKNGEWFDYNPEILNKAFFEVKHNKLNFEVNRTKDFSLREEQKEAIRVTKNYFLKNANEKYCKFLWNAKMRFGKTFTAYKFIQEMEYKNVLIVSFKPTVKTAWREDLQSHIDFENYIFINNLDKDETFKTLQKNSGKNIVCFSSFQDLLGKNKYGGIKVKNQWIHNNKWDLIIIDEYHFGAWRERSKDLFNEKDDDFYNSIEIMDALGIEQFPIKSKRYLYLSGTPFRAISNGEFLEDQIFNWTYTDEQSKKEQYKNDENNPYRCMPKMIMLTYKLPDNLREVALKGEFDEFSLNEFFSAKFNERNKKYEFIHGDQVNQFLNFLTGKHTIYLNERLKARDKQAPMPFLDEILLNNLSHTFWLLPNVASCYAMYDLLRETIEFKKYKIILAAGGKSKSGESLIEEIHKNMENPIETKTITLSCQKLTTGVTIRPWSGIFMLRSLKSPETYFQAAFRVQNSWTFKDDYNEVSKEENYKKECYIFDFDPNRALKQVVEYSQNLNTSNKVSTESKVKDFIKFLPILAYSSDTNIMEEVDAVKILDYTITNITYNMLVRKWESAMLVNVDNDTLKRIVSNKQALDILSKLEDFRNLNKDISIIISKSEQIKKLKTKSTESELTKEEKKLLSNDKKDEQSKRREVQKKLIKFATRIPIFMYLTDYREETLKDVITELEPDFFEKVTGLTIKDFDFLVSLNIFNEKIMNDAIWSFRRYEDSSLKYTGILKNKSEKIGLFNTKIVYYEDN</sequence>